<keyword evidence="1 2" id="KW-0238">DNA-binding</keyword>
<evidence type="ECO:0000313" key="5">
    <source>
        <dbReference type="Proteomes" id="UP000198304"/>
    </source>
</evidence>
<keyword evidence="5" id="KW-1185">Reference proteome</keyword>
<dbReference type="RefSeq" id="WP_176431297.1">
    <property type="nucleotide sequence ID" value="NZ_FZOJ01000007.1"/>
</dbReference>
<sequence>MPAIIDKEKMRHNILMAFERCIEAKPLSKISLRDIAAEAGMTHPKLLNYFHSKEDLIIHYCEYTRNYMTEHCKTWFSTHDRKNYDSNLNYLNAFMKYVAEGDTNENRPNATTQFYVLGHYDSTISQLIQNEFQAWKDTMTQCLIDIYGKDVGEKEAEVMMVLVAGTFICNYNKVLSGRINQDLLSNFASLINS</sequence>
<evidence type="ECO:0000256" key="2">
    <source>
        <dbReference type="PROSITE-ProRule" id="PRU00335"/>
    </source>
</evidence>
<evidence type="ECO:0000313" key="4">
    <source>
        <dbReference type="EMBL" id="SNS31520.1"/>
    </source>
</evidence>
<feature type="DNA-binding region" description="H-T-H motif" evidence="2">
    <location>
        <begin position="31"/>
        <end position="50"/>
    </location>
</feature>
<dbReference type="Gene3D" id="1.10.357.10">
    <property type="entry name" value="Tetracycline Repressor, domain 2"/>
    <property type="match status" value="1"/>
</dbReference>
<protein>
    <submittedName>
        <fullName evidence="4">Transcriptional regulator, TetR family</fullName>
    </submittedName>
</protein>
<dbReference type="InterPro" id="IPR009057">
    <property type="entry name" value="Homeodomain-like_sf"/>
</dbReference>
<dbReference type="Proteomes" id="UP000198304">
    <property type="component" value="Unassembled WGS sequence"/>
</dbReference>
<dbReference type="PROSITE" id="PS50977">
    <property type="entry name" value="HTH_TETR_2"/>
    <property type="match status" value="1"/>
</dbReference>
<evidence type="ECO:0000256" key="1">
    <source>
        <dbReference type="ARBA" id="ARBA00023125"/>
    </source>
</evidence>
<proteinExistence type="predicted"/>
<evidence type="ECO:0000259" key="3">
    <source>
        <dbReference type="PROSITE" id="PS50977"/>
    </source>
</evidence>
<name>A0A239DGM1_9FIRM</name>
<feature type="domain" description="HTH tetR-type" evidence="3">
    <location>
        <begin position="8"/>
        <end position="68"/>
    </location>
</feature>
<organism evidence="4 5">
    <name type="scientific">Anaerovirgula multivorans</name>
    <dbReference type="NCBI Taxonomy" id="312168"/>
    <lineage>
        <taxon>Bacteria</taxon>
        <taxon>Bacillati</taxon>
        <taxon>Bacillota</taxon>
        <taxon>Clostridia</taxon>
        <taxon>Peptostreptococcales</taxon>
        <taxon>Natronincolaceae</taxon>
        <taxon>Anaerovirgula</taxon>
    </lineage>
</organism>
<dbReference type="GO" id="GO:0003677">
    <property type="term" value="F:DNA binding"/>
    <property type="evidence" value="ECO:0007669"/>
    <property type="project" value="UniProtKB-UniRule"/>
</dbReference>
<reference evidence="5" key="1">
    <citation type="submission" date="2017-06" db="EMBL/GenBank/DDBJ databases">
        <authorList>
            <person name="Varghese N."/>
            <person name="Submissions S."/>
        </authorList>
    </citation>
    <scope>NUCLEOTIDE SEQUENCE [LARGE SCALE GENOMIC DNA]</scope>
    <source>
        <strain evidence="5">SCA</strain>
    </source>
</reference>
<dbReference type="AlphaFoldDB" id="A0A239DGM1"/>
<gene>
    <name evidence="4" type="ORF">SAMN05446037_1007171</name>
</gene>
<dbReference type="InterPro" id="IPR001647">
    <property type="entry name" value="HTH_TetR"/>
</dbReference>
<accession>A0A239DGM1</accession>
<dbReference type="Pfam" id="PF00440">
    <property type="entry name" value="TetR_N"/>
    <property type="match status" value="1"/>
</dbReference>
<dbReference type="SUPFAM" id="SSF46689">
    <property type="entry name" value="Homeodomain-like"/>
    <property type="match status" value="1"/>
</dbReference>
<dbReference type="EMBL" id="FZOJ01000007">
    <property type="protein sequence ID" value="SNS31520.1"/>
    <property type="molecule type" value="Genomic_DNA"/>
</dbReference>